<dbReference type="Gene3D" id="3.50.50.60">
    <property type="entry name" value="FAD/NAD(P)-binding domain"/>
    <property type="match status" value="1"/>
</dbReference>
<organism evidence="1">
    <name type="scientific">Pseudoalteromonas prydzensis</name>
    <dbReference type="NCBI Taxonomy" id="182141"/>
    <lineage>
        <taxon>Bacteria</taxon>
        <taxon>Pseudomonadati</taxon>
        <taxon>Pseudomonadota</taxon>
        <taxon>Gammaproteobacteria</taxon>
        <taxon>Alteromonadales</taxon>
        <taxon>Pseudoalteromonadaceae</taxon>
        <taxon>Pseudoalteromonas</taxon>
    </lineage>
</organism>
<dbReference type="PANTHER" id="PTHR43747:SF1">
    <property type="entry name" value="SLR1998 PROTEIN"/>
    <property type="match status" value="1"/>
</dbReference>
<gene>
    <name evidence="1" type="ORF">ENH88_20655</name>
</gene>
<dbReference type="PANTHER" id="PTHR43747">
    <property type="entry name" value="FAD-BINDING PROTEIN"/>
    <property type="match status" value="1"/>
</dbReference>
<dbReference type="InterPro" id="IPR036188">
    <property type="entry name" value="FAD/NAD-bd_sf"/>
</dbReference>
<evidence type="ECO:0000313" key="1">
    <source>
        <dbReference type="EMBL" id="HEA18813.1"/>
    </source>
</evidence>
<dbReference type="Pfam" id="PF04820">
    <property type="entry name" value="Trp_halogenase"/>
    <property type="match status" value="2"/>
</dbReference>
<protein>
    <submittedName>
        <fullName evidence="1">Dehydrogenase</fullName>
    </submittedName>
</protein>
<dbReference type="SUPFAM" id="SSF51905">
    <property type="entry name" value="FAD/NAD(P)-binding domain"/>
    <property type="match status" value="1"/>
</dbReference>
<reference evidence="1" key="1">
    <citation type="journal article" date="2020" name="mSystems">
        <title>Genome- and Community-Level Interaction Insights into Carbon Utilization and Element Cycling Functions of Hydrothermarchaeota in Hydrothermal Sediment.</title>
        <authorList>
            <person name="Zhou Z."/>
            <person name="Liu Y."/>
            <person name="Xu W."/>
            <person name="Pan J."/>
            <person name="Luo Z.H."/>
            <person name="Li M."/>
        </authorList>
    </citation>
    <scope>NUCLEOTIDE SEQUENCE [LARGE SCALE GENOMIC DNA]</scope>
    <source>
        <strain evidence="1">HyVt-346</strain>
    </source>
</reference>
<dbReference type="RefSeq" id="WP_304185184.1">
    <property type="nucleotide sequence ID" value="NZ_DRGM01000200.1"/>
</dbReference>
<accession>A0A7V1D2N9</accession>
<dbReference type="Gene3D" id="3.30.9.100">
    <property type="match status" value="1"/>
</dbReference>
<dbReference type="AlphaFoldDB" id="A0A7V1D2N9"/>
<dbReference type="InterPro" id="IPR006905">
    <property type="entry name" value="Flavin_halogenase"/>
</dbReference>
<name>A0A7V1D2N9_9GAMM</name>
<dbReference type="InterPro" id="IPR050816">
    <property type="entry name" value="Flavin-dep_Halogenase_NPB"/>
</dbReference>
<proteinExistence type="predicted"/>
<dbReference type="EMBL" id="DRGM01000200">
    <property type="protein sequence ID" value="HEA18813.1"/>
    <property type="molecule type" value="Genomic_DNA"/>
</dbReference>
<dbReference type="GO" id="GO:0004497">
    <property type="term" value="F:monooxygenase activity"/>
    <property type="evidence" value="ECO:0007669"/>
    <property type="project" value="InterPro"/>
</dbReference>
<sequence length="391" mass="44756">MAILQESELQTDVVIIGAGVAGCIAALALCDSYQVTLIDKSKMPEQRIGECLAPAARRILQQLDLLTEFEHQLAANVTTPQHLHNTGLQISWGQATPYVTDNLNNPDGFGWRLDRQIFESFLREKALQRGVRCIWPGKLANSEYRGQRWQITLTQLQHEQTINIASQFVIDATGRKAHFAKKYTAHKQHDRLISCWATVANTIENQLGSICATQNGWWYSAPLPNQRRVLAFQTDPDLLTKGLHRDTKLFTQHAQCYAKQAKILDVCQQPITLHGIVSANSTRLECFAGQQWAALGDAALSFDPISSQGIFNAMATAMQLAELMKKLHIVNKIEHDTQLQFKKLYQQQIEQIWHRYLDHKRYFYDQEQRWSNSPFWQRRQQPNNDVLTIYS</sequence>
<dbReference type="Proteomes" id="UP000886188">
    <property type="component" value="Unassembled WGS sequence"/>
</dbReference>
<comment type="caution">
    <text evidence="1">The sequence shown here is derived from an EMBL/GenBank/DDBJ whole genome shotgun (WGS) entry which is preliminary data.</text>
</comment>